<proteinExistence type="predicted"/>
<dbReference type="Gene3D" id="3.90.810.10">
    <property type="entry name" value="CRIB domain"/>
    <property type="match status" value="1"/>
</dbReference>
<protein>
    <recommendedName>
        <fullName evidence="2">CRIB domain-containing protein</fullName>
    </recommendedName>
</protein>
<dbReference type="SMART" id="SM00285">
    <property type="entry name" value="PBD"/>
    <property type="match status" value="1"/>
</dbReference>
<name>A0AAD7JPN4_9AGAR</name>
<dbReference type="AlphaFoldDB" id="A0AAD7JPN4"/>
<dbReference type="InterPro" id="IPR036936">
    <property type="entry name" value="CRIB_dom_sf"/>
</dbReference>
<feature type="compositionally biased region" description="Acidic residues" evidence="1">
    <location>
        <begin position="51"/>
        <end position="60"/>
    </location>
</feature>
<dbReference type="InterPro" id="IPR001849">
    <property type="entry name" value="PH_domain"/>
</dbReference>
<dbReference type="PROSITE" id="PS50108">
    <property type="entry name" value="CRIB"/>
    <property type="match status" value="1"/>
</dbReference>
<keyword evidence="4" id="KW-1185">Reference proteome</keyword>
<dbReference type="Proteomes" id="UP001215598">
    <property type="component" value="Unassembled WGS sequence"/>
</dbReference>
<organism evidence="3 4">
    <name type="scientific">Mycena metata</name>
    <dbReference type="NCBI Taxonomy" id="1033252"/>
    <lineage>
        <taxon>Eukaryota</taxon>
        <taxon>Fungi</taxon>
        <taxon>Dikarya</taxon>
        <taxon>Basidiomycota</taxon>
        <taxon>Agaricomycotina</taxon>
        <taxon>Agaricomycetes</taxon>
        <taxon>Agaricomycetidae</taxon>
        <taxon>Agaricales</taxon>
        <taxon>Marasmiineae</taxon>
        <taxon>Mycenaceae</taxon>
        <taxon>Mycena</taxon>
    </lineage>
</organism>
<feature type="region of interest" description="Disordered" evidence="1">
    <location>
        <begin position="332"/>
        <end position="352"/>
    </location>
</feature>
<evidence type="ECO:0000313" key="4">
    <source>
        <dbReference type="Proteomes" id="UP001215598"/>
    </source>
</evidence>
<evidence type="ECO:0000256" key="1">
    <source>
        <dbReference type="SAM" id="MobiDB-lite"/>
    </source>
</evidence>
<evidence type="ECO:0000313" key="3">
    <source>
        <dbReference type="EMBL" id="KAJ7769332.1"/>
    </source>
</evidence>
<feature type="region of interest" description="Disordered" evidence="1">
    <location>
        <begin position="38"/>
        <end position="70"/>
    </location>
</feature>
<dbReference type="EMBL" id="JARKIB010000018">
    <property type="protein sequence ID" value="KAJ7769332.1"/>
    <property type="molecule type" value="Genomic_DNA"/>
</dbReference>
<dbReference type="InterPro" id="IPR000095">
    <property type="entry name" value="CRIB_dom"/>
</dbReference>
<dbReference type="Pfam" id="PF00786">
    <property type="entry name" value="PBD"/>
    <property type="match status" value="1"/>
</dbReference>
<feature type="domain" description="CRIB" evidence="2">
    <location>
        <begin position="170"/>
        <end position="183"/>
    </location>
</feature>
<dbReference type="SMART" id="SM00233">
    <property type="entry name" value="PH"/>
    <property type="match status" value="1"/>
</dbReference>
<comment type="caution">
    <text evidence="3">The sequence shown here is derived from an EMBL/GenBank/DDBJ whole genome shotgun (WGS) entry which is preliminary data.</text>
</comment>
<evidence type="ECO:0000259" key="2">
    <source>
        <dbReference type="PROSITE" id="PS50108"/>
    </source>
</evidence>
<gene>
    <name evidence="3" type="ORF">B0H16DRAFT_254005</name>
</gene>
<reference evidence="3" key="1">
    <citation type="submission" date="2023-03" db="EMBL/GenBank/DDBJ databases">
        <title>Massive genome expansion in bonnet fungi (Mycena s.s.) driven by repeated elements and novel gene families across ecological guilds.</title>
        <authorList>
            <consortium name="Lawrence Berkeley National Laboratory"/>
            <person name="Harder C.B."/>
            <person name="Miyauchi S."/>
            <person name="Viragh M."/>
            <person name="Kuo A."/>
            <person name="Thoen E."/>
            <person name="Andreopoulos B."/>
            <person name="Lu D."/>
            <person name="Skrede I."/>
            <person name="Drula E."/>
            <person name="Henrissat B."/>
            <person name="Morin E."/>
            <person name="Kohler A."/>
            <person name="Barry K."/>
            <person name="LaButti K."/>
            <person name="Morin E."/>
            <person name="Salamov A."/>
            <person name="Lipzen A."/>
            <person name="Mereny Z."/>
            <person name="Hegedus B."/>
            <person name="Baldrian P."/>
            <person name="Stursova M."/>
            <person name="Weitz H."/>
            <person name="Taylor A."/>
            <person name="Grigoriev I.V."/>
            <person name="Nagy L.G."/>
            <person name="Martin F."/>
            <person name="Kauserud H."/>
        </authorList>
    </citation>
    <scope>NUCLEOTIDE SEQUENCE</scope>
    <source>
        <strain evidence="3">CBHHK182m</strain>
    </source>
</reference>
<sequence length="352" mass="39096">MSFTYQLRIGGSYSLDTHIRFQPPFKMSVMKLTKRTAGMPSSLSNAKDIPESDSSDDDLEVPLPPPMKDEVPIREGAVRMKVSGVHPRGWFFKLRWVVLCEKQLEIHPSPTKPVCSRILLSDIVKVQRTDRLPYGLSLQTKQGRRHLLSFDNDSHLYEWQDDITSHFMGVSPPYNFVHQVHAGLDPLSGNLTGLPPTWEETLLDDAEAPPMIRISSTDSEPAPPVEKISLRVNLRISSDERHLCSVLAPPQVIMQDVLQHVCSEMRFSASDYDLAISGGTEPLASDLTVEGLDGKHEIVLVRQPRIPIARSCSSTSGEYRDLILAVVTPANASPRRPPPYKLDSPPSCSGSS</sequence>
<accession>A0AAD7JPN4</accession>
<dbReference type="InterPro" id="IPR011993">
    <property type="entry name" value="PH-like_dom_sf"/>
</dbReference>
<dbReference type="SUPFAM" id="SSF50729">
    <property type="entry name" value="PH domain-like"/>
    <property type="match status" value="1"/>
</dbReference>
<dbReference type="Gene3D" id="2.30.29.30">
    <property type="entry name" value="Pleckstrin-homology domain (PH domain)/Phosphotyrosine-binding domain (PTB)"/>
    <property type="match status" value="1"/>
</dbReference>